<feature type="compositionally biased region" description="Low complexity" evidence="2">
    <location>
        <begin position="278"/>
        <end position="290"/>
    </location>
</feature>
<feature type="compositionally biased region" description="Low complexity" evidence="2">
    <location>
        <begin position="1773"/>
        <end position="1788"/>
    </location>
</feature>
<feature type="compositionally biased region" description="Low complexity" evidence="2">
    <location>
        <begin position="1271"/>
        <end position="1290"/>
    </location>
</feature>
<feature type="region of interest" description="Disordered" evidence="2">
    <location>
        <begin position="1493"/>
        <end position="1520"/>
    </location>
</feature>
<feature type="compositionally biased region" description="Low complexity" evidence="2">
    <location>
        <begin position="2353"/>
        <end position="2368"/>
    </location>
</feature>
<feature type="compositionally biased region" description="Low complexity" evidence="2">
    <location>
        <begin position="2600"/>
        <end position="2632"/>
    </location>
</feature>
<evidence type="ECO:0000313" key="4">
    <source>
        <dbReference type="Proteomes" id="UP000054498"/>
    </source>
</evidence>
<dbReference type="OrthoDB" id="10693045at2759"/>
<feature type="region of interest" description="Disordered" evidence="2">
    <location>
        <begin position="390"/>
        <end position="412"/>
    </location>
</feature>
<feature type="compositionally biased region" description="Low complexity" evidence="2">
    <location>
        <begin position="1586"/>
        <end position="1606"/>
    </location>
</feature>
<accession>A0A0D2LL05</accession>
<feature type="region of interest" description="Disordered" evidence="2">
    <location>
        <begin position="341"/>
        <end position="374"/>
    </location>
</feature>
<feature type="compositionally biased region" description="Low complexity" evidence="2">
    <location>
        <begin position="1325"/>
        <end position="1335"/>
    </location>
</feature>
<feature type="compositionally biased region" description="Pro residues" evidence="2">
    <location>
        <begin position="686"/>
        <end position="700"/>
    </location>
</feature>
<feature type="region of interest" description="Disordered" evidence="2">
    <location>
        <begin position="2072"/>
        <end position="2093"/>
    </location>
</feature>
<feature type="compositionally biased region" description="Low complexity" evidence="2">
    <location>
        <begin position="1804"/>
        <end position="1813"/>
    </location>
</feature>
<feature type="region of interest" description="Disordered" evidence="2">
    <location>
        <begin position="2775"/>
        <end position="2809"/>
    </location>
</feature>
<feature type="compositionally biased region" description="Low complexity" evidence="2">
    <location>
        <begin position="2647"/>
        <end position="2669"/>
    </location>
</feature>
<feature type="region of interest" description="Disordered" evidence="2">
    <location>
        <begin position="1271"/>
        <end position="1335"/>
    </location>
</feature>
<keyword evidence="1" id="KW-0945">Host-virus interaction</keyword>
<feature type="region of interest" description="Disordered" evidence="2">
    <location>
        <begin position="2600"/>
        <end position="2673"/>
    </location>
</feature>
<feature type="compositionally biased region" description="Low complexity" evidence="2">
    <location>
        <begin position="1636"/>
        <end position="1659"/>
    </location>
</feature>
<feature type="compositionally biased region" description="Pro residues" evidence="2">
    <location>
        <begin position="2633"/>
        <end position="2646"/>
    </location>
</feature>
<dbReference type="Proteomes" id="UP000054498">
    <property type="component" value="Unassembled WGS sequence"/>
</dbReference>
<feature type="region of interest" description="Disordered" evidence="2">
    <location>
        <begin position="682"/>
        <end position="733"/>
    </location>
</feature>
<proteinExistence type="predicted"/>
<feature type="compositionally biased region" description="Low complexity" evidence="2">
    <location>
        <begin position="701"/>
        <end position="710"/>
    </location>
</feature>
<feature type="compositionally biased region" description="Gly residues" evidence="2">
    <location>
        <begin position="2081"/>
        <end position="2092"/>
    </location>
</feature>
<feature type="region of interest" description="Disordered" evidence="2">
    <location>
        <begin position="278"/>
        <end position="316"/>
    </location>
</feature>
<feature type="region of interest" description="Disordered" evidence="2">
    <location>
        <begin position="1773"/>
        <end position="1792"/>
    </location>
</feature>
<dbReference type="RefSeq" id="XP_013906083.1">
    <property type="nucleotide sequence ID" value="XM_014050629.1"/>
</dbReference>
<evidence type="ECO:0000313" key="3">
    <source>
        <dbReference type="EMBL" id="KIZ07064.1"/>
    </source>
</evidence>
<dbReference type="EMBL" id="KK100299">
    <property type="protein sequence ID" value="KIZ07064.1"/>
    <property type="molecule type" value="Genomic_DNA"/>
</dbReference>
<feature type="region of interest" description="Disordered" evidence="2">
    <location>
        <begin position="1584"/>
        <end position="1659"/>
    </location>
</feature>
<protein>
    <submittedName>
        <fullName evidence="3">Uncharacterized protein</fullName>
    </submittedName>
</protein>
<feature type="compositionally biased region" description="Low complexity" evidence="2">
    <location>
        <begin position="1424"/>
        <end position="1440"/>
    </location>
</feature>
<feature type="region of interest" description="Disordered" evidence="2">
    <location>
        <begin position="2338"/>
        <end position="2368"/>
    </location>
</feature>
<feature type="region of interest" description="Disordered" evidence="2">
    <location>
        <begin position="1424"/>
        <end position="1447"/>
    </location>
</feature>
<sequence>MAIPAVLALAATMPSGAALLAGLVVAAGLLVVVQQHTQAVSRVLAAWLWRRLATLSPDGGTDGGLRVVATAHGILVKGFELDPSVLRDSGGPLLLRRLLVREAELRWPGRNSPLLLRAHGLSVELLQRQAPKPGAPADAQDAGLLHSQQLLLLEQLLWRGSPGRRRSRWAGPLRALLRGALAAAARSVVAEVADAELQYTQEGDVGPWCVGQQARTADALRVGVRLARLSPPGAAAAGTPAPTGGVAGASGRAGGQAATCFALEGVSASLLTRALRPAGGPGGAVAPASKAAREWRRQQPQQEQWDSAGCDVGDAQPGRDGWDCELVVLRQWFAHVTLTVSGNPPAHQQQQEEGSGAAAQPPGREERGGLAREQRRAAPALRLVVSTLGGGAAGQQQQRHQPRGHAAADGADADGGCHLSAAVSLKSLVLEASPEAAAVFLRLMNRWMAYSRFAPLWTARPSVPVRAAPALWWRHAGAAVVAECRRRLPVRRAELALLRRREYLLLYRAVHAAQPAEFIADPRGLQRGSTVHIPAAAAAARLRVLERAMTPSQVSLYRVFVAARHSAHLAASPGLRAQWLEAMDALGSFLDLVPTQGAERGGGGLAEWAVTVSCPALGVTLVHPERGSHLSGQVHGLLLEAASGGAARATAAVVAVGGANAADGATQVLQMPMPEALRATYCCQFGPPPPPAQPPPPQPQPAAARPGAGPHDLEDWAWAAGGDGGGRSGAGLQQPGQVYADSLVSSYLPHARLALAPVLLRMQPSSLSEALRFIERVKACFEAGLPARDNALQEAEALQQVVVQAYKRHGVPLPYALSSFIPTLSVRCPQLVAVAALRGGGALRSGPLAPGPGGRHELVGVMEGLHIGVRYETSCYSSLVRQLHASADAEVFFQQHSHPASAAAASGGAASTAAAAASDVLAPYAALWLHPDDLEYLLAAGSGAGAAAAAARSGANESAASSPAARSSRVGAGAGAAAAAGHQQARGAGGKLATSNALPQGLSSLPSCQPFVPLLRARHLVAQLATQILNEPSADLLMEAADQLLSDALQLHRSFVDDILSPSVGPRARASSSATRVALSAAAHAAAAAAGPSGAAPGVGQQAGPLPAAASAGKGSSFLLDLPLFELLLFCCLPSAEGAAAAAVAAAGPRLGGGQAGAAGGGYRFTLHPAAWVPRRAPNDPRPPSQLLRWAEALAPVGSLLLIELRCGAHLGPWGGVVAKARLGSVVAVNLQLCKKGRGAATLPIVDGALPPRRAAAPAAAPEAMGTAASAAAAAARPAPEAEPGSPPQGLRGGGVGNGVERHGAGGVGGGGSDASCSPKGHPGRGAARPAPSRGSAAAAALQGAVAAGLAAHELPGSPAAAVPAAAATEEARGRWEGALPYVGLDINKSALLLAPYAARACAAYRFAAERRRLLMHLGAPPQQQQPSLLSLAGPAPLSSDGPEPPCALRARPSVTRAGVLRQRWQRVLELRLLGRSSDYALCLLAHRYRHARPARQPSGAPGGGSGGGGAGGSSGGTGRSARLCVQVDAAEVLEEYEGAFLGMLAARPPPQLPVSRSLTGDGAASPMARVGALFSGGWATPPPGGRVASADGGAAAGATFAQRPAADARRDGLPRHRRTRSFSSAGERAGGDAFAPAAGERPLPLPPRRGASRPAAAPPVAAAPAAARLRPAEVDFVDAFYGAGTRGGEGGDGSGHQASLRTSFADPQAVAVYRRAPAGAGADADAGEEDGLLLSLGAVHVAAGPHTASVGLQLASSFLPVLSGRRIRGLEQQAPADTQQQQQRLRQGSASPRLPEIAPALQASPEPAASAPAPAPAGPAAGGGAGRAAPRVHVRAALLLVTLNVEEPAVNNASCDLRSKGLASLLCLDGRAALAPYDGAVAAGAGAGGQRLAAGVGGGASLAALSVGHMGVVDLQAPLEQRHVLSFNQPAAGGAPGTTAPEEGRCSLRVRALLPAPAPQPSAAAPDEPPPLRVLLVALTNPRFVLLRRFLNNAAHASQIIAQEAAAFCGVPEPSAPAAAVPSSAPSVPAAAVLIQLSNVQVVLPASHASKGAGNQYERASEALAAARDAARRARPSRGGARGGAGAGAGAGTELRAAAPAAAPGRYPAERRAPRHAFYREALVINATAVAVGAPGAPELLASAAGFAGEQGAFLPPWMMAASEVEQLVGGSRLMLRRHGGEEQQPQQQSQQHGQQQQQHQAAPPVVDVSAPAAADAARQVSPDQAQQPQTRPQPQARGSPQQRRNAGRGAAAAEPGLLLVRPSGGGGGAGAGTGDEEQEEEEEGALRTSAQARPSPTKRLLAHAGAAVSKLLRRKRTVHVLAGDAPGPARTAAANVAVPSLGGGPPPPPSSSGQPPARAAAGGAAPAAPLSGGYGSAVAAGGDAQALVVFEGLELLAAEMQRCSSTLGGGGRGRGGDEAEPQLAAEDAARSRGQGPCAGCTLGQLVPILEPCDVTAAAYNYHAPPTSAAPAASPAPGAPAPAPALAQAPLALALALPGGMAVRLDPGSYACLMRVCFENFMELHSSFDAGSIPPRPPPAWNTAFDPAPRLGLRLAGLRPAVVLTVETGQLKATLSNRPDWWDPDLQLKRADEAAAAAAAAAPAAGAHFAPGRPGSPSRASRPRQRPQAAGPAPPAPPSPLPRPAPQQHAAPPAPGAGRQPQQGQQWPRPAPPYVPVTRLVAQPVQFSFVMAAGTNDIHINATTDDVELLDVRLASTALYQVAGAGAGAAADAGAAAGPVGACGEGALASKFAVAAGERPAGMANGMFGGLRRTSSARSTGAAPGAGAALSRQPTATTRAARPRRRIG</sequence>
<feature type="region of interest" description="Disordered" evidence="2">
    <location>
        <begin position="2180"/>
        <end position="2300"/>
    </location>
</feature>
<feature type="compositionally biased region" description="Acidic residues" evidence="2">
    <location>
        <begin position="2276"/>
        <end position="2285"/>
    </location>
</feature>
<feature type="compositionally biased region" description="Low complexity" evidence="2">
    <location>
        <begin position="2184"/>
        <end position="2261"/>
    </location>
</feature>
<name>A0A0D2LL05_9CHLO</name>
<keyword evidence="4" id="KW-1185">Reference proteome</keyword>
<organism evidence="3 4">
    <name type="scientific">Monoraphidium neglectum</name>
    <dbReference type="NCBI Taxonomy" id="145388"/>
    <lineage>
        <taxon>Eukaryota</taxon>
        <taxon>Viridiplantae</taxon>
        <taxon>Chlorophyta</taxon>
        <taxon>core chlorophytes</taxon>
        <taxon>Chlorophyceae</taxon>
        <taxon>CS clade</taxon>
        <taxon>Sphaeropleales</taxon>
        <taxon>Selenastraceae</taxon>
        <taxon>Monoraphidium</taxon>
    </lineage>
</organism>
<feature type="compositionally biased region" description="Basic and acidic residues" evidence="2">
    <location>
        <begin position="363"/>
        <end position="374"/>
    </location>
</feature>
<dbReference type="PANTHER" id="PTHR13037:SF24">
    <property type="entry name" value="POLYCOMB PROTEIN PCL-RELATED"/>
    <property type="match status" value="1"/>
</dbReference>
<feature type="compositionally biased region" description="Gly residues" evidence="2">
    <location>
        <begin position="2265"/>
        <end position="2275"/>
    </location>
</feature>
<feature type="compositionally biased region" description="Low complexity" evidence="2">
    <location>
        <begin position="394"/>
        <end position="412"/>
    </location>
</feature>
<dbReference type="KEGG" id="mng:MNEG_0885"/>
<feature type="compositionally biased region" description="Gly residues" evidence="2">
    <location>
        <begin position="1501"/>
        <end position="1519"/>
    </location>
</feature>
<feature type="region of interest" description="Disordered" evidence="2">
    <location>
        <begin position="1804"/>
        <end position="1827"/>
    </location>
</feature>
<evidence type="ECO:0000256" key="2">
    <source>
        <dbReference type="SAM" id="MobiDB-lite"/>
    </source>
</evidence>
<feature type="compositionally biased region" description="Low complexity" evidence="2">
    <location>
        <begin position="346"/>
        <end position="360"/>
    </location>
</feature>
<gene>
    <name evidence="3" type="ORF">MNEG_0885</name>
</gene>
<reference evidence="3 4" key="1">
    <citation type="journal article" date="2013" name="BMC Genomics">
        <title>Reconstruction of the lipid metabolism for the microalga Monoraphidium neglectum from its genome sequence reveals characteristics suitable for biofuel production.</title>
        <authorList>
            <person name="Bogen C."/>
            <person name="Al-Dilaimi A."/>
            <person name="Albersmeier A."/>
            <person name="Wichmann J."/>
            <person name="Grundmann M."/>
            <person name="Rupp O."/>
            <person name="Lauersen K.J."/>
            <person name="Blifernez-Klassen O."/>
            <person name="Kalinowski J."/>
            <person name="Goesmann A."/>
            <person name="Mussgnug J.H."/>
            <person name="Kruse O."/>
        </authorList>
    </citation>
    <scope>NUCLEOTIDE SEQUENCE [LARGE SCALE GENOMIC DNA]</scope>
    <source>
        <strain evidence="3 4">SAG 48.87</strain>
    </source>
</reference>
<dbReference type="GeneID" id="25727003"/>
<feature type="region of interest" description="Disordered" evidence="2">
    <location>
        <begin position="2409"/>
        <end position="2435"/>
    </location>
</feature>
<dbReference type="PANTHER" id="PTHR13037">
    <property type="entry name" value="FORMIN"/>
    <property type="match status" value="1"/>
</dbReference>
<evidence type="ECO:0000256" key="1">
    <source>
        <dbReference type="ARBA" id="ARBA00022581"/>
    </source>
</evidence>